<accession>A0AB36RJA8</accession>
<organism evidence="1 2">
    <name type="scientific">Corynebacterium hadale</name>
    <dbReference type="NCBI Taxonomy" id="2026255"/>
    <lineage>
        <taxon>Bacteria</taxon>
        <taxon>Bacillati</taxon>
        <taxon>Actinomycetota</taxon>
        <taxon>Actinomycetes</taxon>
        <taxon>Mycobacteriales</taxon>
        <taxon>Corynebacteriaceae</taxon>
        <taxon>Corynebacterium</taxon>
    </lineage>
</organism>
<evidence type="ECO:0000313" key="1">
    <source>
        <dbReference type="EMBL" id="PAT09083.1"/>
    </source>
</evidence>
<gene>
    <name evidence="1" type="ORF">CKJ80_11225</name>
</gene>
<evidence type="ECO:0000313" key="2">
    <source>
        <dbReference type="Proteomes" id="UP000218041"/>
    </source>
</evidence>
<protein>
    <submittedName>
        <fullName evidence="1">Uncharacterized protein</fullName>
    </submittedName>
</protein>
<dbReference type="AlphaFoldDB" id="A0AB36RJA8"/>
<sequence>MLLSDDRTDGLDDQYTVSEDAHDVGAQAGLPVLPFGGVARPHLVQTGFGAAVNANCLGHMFSIGVVNIG</sequence>
<reference evidence="1 2" key="1">
    <citation type="submission" date="2017-08" db="EMBL/GenBank/DDBJ databases">
        <title>Whole genome sequences of 6 clinical strains closest to Corynebacterium imitans.</title>
        <authorList>
            <person name="Bernier A.-M."/>
            <person name="Burdz T."/>
            <person name="Bernard K."/>
        </authorList>
    </citation>
    <scope>NUCLEOTIDE SEQUENCE [LARGE SCALE GENOMIC DNA]</scope>
    <source>
        <strain evidence="1 2">NML92-0415</strain>
    </source>
</reference>
<proteinExistence type="predicted"/>
<name>A0AB36RJA8_9CORY</name>
<comment type="caution">
    <text evidence="1">The sequence shown here is derived from an EMBL/GenBank/DDBJ whole genome shotgun (WGS) entry which is preliminary data.</text>
</comment>
<dbReference type="EMBL" id="NSGP01000021">
    <property type="protein sequence ID" value="PAT09083.1"/>
    <property type="molecule type" value="Genomic_DNA"/>
</dbReference>
<dbReference type="Proteomes" id="UP000218041">
    <property type="component" value="Unassembled WGS sequence"/>
</dbReference>